<dbReference type="Proteomes" id="UP001327225">
    <property type="component" value="Chromosome"/>
</dbReference>
<protein>
    <submittedName>
        <fullName evidence="2">DUF952 domain-containing protein</fullName>
    </submittedName>
</protein>
<sequence length="194" mass="20329">MATIFHLALASDWAAAQDAGAYTTSTRGRTLAEEGFIHCSRGDQWPAVRERFYADVAEPLLLLQLDTDRLDVPVVDEPGAPGSTETFPHVYGPIPLDAVVKAMPVPGRGTPLAPLAAPAGSRQARPTSSESFGRTFLTEMLVNMALVVLILVTTAIGLGVGNALGDEVAPLVGVAVGVLAGCGIARWLYVSRHA</sequence>
<feature type="transmembrane region" description="Helical" evidence="1">
    <location>
        <begin position="168"/>
        <end position="189"/>
    </location>
</feature>
<feature type="transmembrane region" description="Helical" evidence="1">
    <location>
        <begin position="141"/>
        <end position="162"/>
    </location>
</feature>
<proteinExistence type="predicted"/>
<evidence type="ECO:0000313" key="2">
    <source>
        <dbReference type="EMBL" id="WQQ25174.1"/>
    </source>
</evidence>
<dbReference type="PANTHER" id="PTHR34129">
    <property type="entry name" value="BLR1139 PROTEIN"/>
    <property type="match status" value="1"/>
</dbReference>
<dbReference type="RefSeq" id="WP_322936650.1">
    <property type="nucleotide sequence ID" value="NZ_CP141059.1"/>
</dbReference>
<organism evidence="2 3">
    <name type="scientific">Nocardioides bizhenqiangii</name>
    <dbReference type="NCBI Taxonomy" id="3095076"/>
    <lineage>
        <taxon>Bacteria</taxon>
        <taxon>Bacillati</taxon>
        <taxon>Actinomycetota</taxon>
        <taxon>Actinomycetes</taxon>
        <taxon>Propionibacteriales</taxon>
        <taxon>Nocardioidaceae</taxon>
        <taxon>Nocardioides</taxon>
    </lineage>
</organism>
<keyword evidence="3" id="KW-1185">Reference proteome</keyword>
<keyword evidence="1" id="KW-0472">Membrane</keyword>
<dbReference type="Pfam" id="PF06108">
    <property type="entry name" value="DUF952"/>
    <property type="match status" value="1"/>
</dbReference>
<evidence type="ECO:0000256" key="1">
    <source>
        <dbReference type="SAM" id="Phobius"/>
    </source>
</evidence>
<accession>A0ABZ0ZN13</accession>
<keyword evidence="1" id="KW-0812">Transmembrane</keyword>
<evidence type="ECO:0000313" key="3">
    <source>
        <dbReference type="Proteomes" id="UP001327225"/>
    </source>
</evidence>
<dbReference type="Gene3D" id="3.20.170.20">
    <property type="entry name" value="Protein of unknown function DUF952"/>
    <property type="match status" value="1"/>
</dbReference>
<dbReference type="PANTHER" id="PTHR34129:SF1">
    <property type="entry name" value="DUF952 DOMAIN-CONTAINING PROTEIN"/>
    <property type="match status" value="1"/>
</dbReference>
<dbReference type="SUPFAM" id="SSF56399">
    <property type="entry name" value="ADP-ribosylation"/>
    <property type="match status" value="1"/>
</dbReference>
<name>A0ABZ0ZN13_9ACTN</name>
<keyword evidence="1" id="KW-1133">Transmembrane helix</keyword>
<dbReference type="InterPro" id="IPR009297">
    <property type="entry name" value="DUF952"/>
</dbReference>
<gene>
    <name evidence="2" type="ORF">SHK19_14510</name>
</gene>
<reference evidence="3" key="1">
    <citation type="submission" date="2023-12" db="EMBL/GenBank/DDBJ databases">
        <title>Novel species in genus Nocardioides.</title>
        <authorList>
            <person name="Zhou H."/>
        </authorList>
    </citation>
    <scope>NUCLEOTIDE SEQUENCE [LARGE SCALE GENOMIC DNA]</scope>
    <source>
        <strain evidence="3">HM61</strain>
    </source>
</reference>
<dbReference type="EMBL" id="CP141059">
    <property type="protein sequence ID" value="WQQ25174.1"/>
    <property type="molecule type" value="Genomic_DNA"/>
</dbReference>